<evidence type="ECO:0000313" key="1">
    <source>
        <dbReference type="EMBL" id="MPN51256.1"/>
    </source>
</evidence>
<name>A0A645IJU0_9ZZZZ</name>
<accession>A0A645IJU0</accession>
<reference evidence="1" key="1">
    <citation type="submission" date="2019-08" db="EMBL/GenBank/DDBJ databases">
        <authorList>
            <person name="Kucharzyk K."/>
            <person name="Murdoch R.W."/>
            <person name="Higgins S."/>
            <person name="Loffler F."/>
        </authorList>
    </citation>
    <scope>NUCLEOTIDE SEQUENCE</scope>
</reference>
<protein>
    <submittedName>
        <fullName evidence="1">Uncharacterized protein</fullName>
    </submittedName>
</protein>
<dbReference type="AlphaFoldDB" id="A0A645IJU0"/>
<sequence>MLAQQGIAVELAFGGVHHESVAPNEGCGGRCKTGIQRWHGHRFFDGACVLQQLQGHALQILGVIRIHDQPLLRQAQVVGRTTLQRGDLCARLALLCRAVAAYQGADLAAQTRLHRQLLDVPVGLLRARGARCGQDQGHAGVLG</sequence>
<proteinExistence type="predicted"/>
<dbReference type="EMBL" id="VSSQ01116182">
    <property type="protein sequence ID" value="MPN51256.1"/>
    <property type="molecule type" value="Genomic_DNA"/>
</dbReference>
<organism evidence="1">
    <name type="scientific">bioreactor metagenome</name>
    <dbReference type="NCBI Taxonomy" id="1076179"/>
    <lineage>
        <taxon>unclassified sequences</taxon>
        <taxon>metagenomes</taxon>
        <taxon>ecological metagenomes</taxon>
    </lineage>
</organism>
<gene>
    <name evidence="1" type="ORF">SDC9_198899</name>
</gene>
<comment type="caution">
    <text evidence="1">The sequence shown here is derived from an EMBL/GenBank/DDBJ whole genome shotgun (WGS) entry which is preliminary data.</text>
</comment>